<evidence type="ECO:0000256" key="1">
    <source>
        <dbReference type="ARBA" id="ARBA00022670"/>
    </source>
</evidence>
<protein>
    <submittedName>
        <fullName evidence="6">PDZ domain-containing protein</fullName>
    </submittedName>
</protein>
<comment type="caution">
    <text evidence="6">The sequence shown here is derived from an EMBL/GenBank/DDBJ whole genome shotgun (WGS) entry which is preliminary data.</text>
</comment>
<evidence type="ECO:0000313" key="7">
    <source>
        <dbReference type="Proteomes" id="UP000294599"/>
    </source>
</evidence>
<dbReference type="PANTHER" id="PTHR43343">
    <property type="entry name" value="PEPTIDASE S12"/>
    <property type="match status" value="1"/>
</dbReference>
<organism evidence="6 7">
    <name type="scientific">Pseudofulvimonas gallinarii</name>
    <dbReference type="NCBI Taxonomy" id="634155"/>
    <lineage>
        <taxon>Bacteria</taxon>
        <taxon>Pseudomonadati</taxon>
        <taxon>Pseudomonadota</taxon>
        <taxon>Gammaproteobacteria</taxon>
        <taxon>Lysobacterales</taxon>
        <taxon>Rhodanobacteraceae</taxon>
        <taxon>Pseudofulvimonas</taxon>
    </lineage>
</organism>
<feature type="chain" id="PRO_5020919521" evidence="4">
    <location>
        <begin position="25"/>
        <end position="368"/>
    </location>
</feature>
<evidence type="ECO:0000256" key="3">
    <source>
        <dbReference type="SAM" id="MobiDB-lite"/>
    </source>
</evidence>
<evidence type="ECO:0000256" key="2">
    <source>
        <dbReference type="ARBA" id="ARBA00022801"/>
    </source>
</evidence>
<dbReference type="PANTHER" id="PTHR43343:SF6">
    <property type="entry name" value="PROTEASE DO-LIKE 5, CHLOROPLASTIC ISOFORM X1"/>
    <property type="match status" value="1"/>
</dbReference>
<dbReference type="GO" id="GO:0008233">
    <property type="term" value="F:peptidase activity"/>
    <property type="evidence" value="ECO:0007669"/>
    <property type="project" value="UniProtKB-KW"/>
</dbReference>
<evidence type="ECO:0000313" key="6">
    <source>
        <dbReference type="EMBL" id="TCS99183.1"/>
    </source>
</evidence>
<dbReference type="InterPro" id="IPR036034">
    <property type="entry name" value="PDZ_sf"/>
</dbReference>
<feature type="signal peptide" evidence="4">
    <location>
        <begin position="1"/>
        <end position="24"/>
    </location>
</feature>
<feature type="compositionally biased region" description="Pro residues" evidence="3">
    <location>
        <begin position="330"/>
        <end position="362"/>
    </location>
</feature>
<name>A0A4R3LGD6_9GAMM</name>
<keyword evidence="4" id="KW-0732">Signal</keyword>
<dbReference type="InterPro" id="IPR001478">
    <property type="entry name" value="PDZ"/>
</dbReference>
<reference evidence="6 7" key="1">
    <citation type="submission" date="2019-03" db="EMBL/GenBank/DDBJ databases">
        <title>Genomic Encyclopedia of Type Strains, Phase IV (KMG-IV): sequencing the most valuable type-strain genomes for metagenomic binning, comparative biology and taxonomic classification.</title>
        <authorList>
            <person name="Goeker M."/>
        </authorList>
    </citation>
    <scope>NUCLEOTIDE SEQUENCE [LARGE SCALE GENOMIC DNA]</scope>
    <source>
        <strain evidence="6 7">DSM 21944</strain>
    </source>
</reference>
<proteinExistence type="predicted"/>
<keyword evidence="1" id="KW-0645">Protease</keyword>
<gene>
    <name evidence="6" type="ORF">EDC25_10621</name>
</gene>
<feature type="region of interest" description="Disordered" evidence="3">
    <location>
        <begin position="317"/>
        <end position="368"/>
    </location>
</feature>
<dbReference type="SUPFAM" id="SSF50156">
    <property type="entry name" value="PDZ domain-like"/>
    <property type="match status" value="2"/>
</dbReference>
<accession>A0A4R3LGD6</accession>
<dbReference type="GO" id="GO:0006508">
    <property type="term" value="P:proteolysis"/>
    <property type="evidence" value="ECO:0007669"/>
    <property type="project" value="UniProtKB-KW"/>
</dbReference>
<dbReference type="Gene3D" id="2.30.42.10">
    <property type="match status" value="2"/>
</dbReference>
<feature type="domain" description="PDZ" evidence="5">
    <location>
        <begin position="62"/>
        <end position="117"/>
    </location>
</feature>
<sequence>MDLRMTLGALLVSALIAVPSVAAAAEPDDDHRRRQELAEAREQLAAAAARVAELSREHGRHVVEFRSASRRRPMVGVVLGSNADKGVAIQAVTPDGPAARAGLRSGDVITRIEDTALDAPAAEARIAAAQRALAGLEAGQQVRVTYEREGRRAQAVLTADLLSPVALMADIGALQGLGALGRLGDLEGLGAGLDIDIERIRSDVAEGLVDVEKRLRVIGPIIADSVRFDAWRWQGLRLAALDPDLGRYFGTDEGVLVLKAEGQGLAGLQGGDVIERVNGEPVRTPRDAMARLSDAEPGEKVSLSLLRDRRRNELSLTAPDKPDLSRLLVPPMPPEPPAPPPAPRAPELPVPPQPPAPPPPGTPIGTLV</sequence>
<keyword evidence="7" id="KW-1185">Reference proteome</keyword>
<dbReference type="PROSITE" id="PS50106">
    <property type="entry name" value="PDZ"/>
    <property type="match status" value="1"/>
</dbReference>
<dbReference type="Proteomes" id="UP000294599">
    <property type="component" value="Unassembled WGS sequence"/>
</dbReference>
<dbReference type="AlphaFoldDB" id="A0A4R3LGD6"/>
<evidence type="ECO:0000259" key="5">
    <source>
        <dbReference type="PROSITE" id="PS50106"/>
    </source>
</evidence>
<evidence type="ECO:0000256" key="4">
    <source>
        <dbReference type="SAM" id="SignalP"/>
    </source>
</evidence>
<keyword evidence="2" id="KW-0378">Hydrolase</keyword>
<dbReference type="InterPro" id="IPR051201">
    <property type="entry name" value="Chloro_Bact_Ser_Proteases"/>
</dbReference>
<dbReference type="SMART" id="SM00228">
    <property type="entry name" value="PDZ"/>
    <property type="match status" value="2"/>
</dbReference>
<dbReference type="EMBL" id="SMAF01000006">
    <property type="protein sequence ID" value="TCS99183.1"/>
    <property type="molecule type" value="Genomic_DNA"/>
</dbReference>
<dbReference type="RefSeq" id="WP_164483966.1">
    <property type="nucleotide sequence ID" value="NZ_JBHLWF010000031.1"/>
</dbReference>
<dbReference type="Pfam" id="PF13180">
    <property type="entry name" value="PDZ_2"/>
    <property type="match status" value="2"/>
</dbReference>